<reference evidence="2" key="2">
    <citation type="submission" date="2012-06" db="EMBL/GenBank/DDBJ databases">
        <authorList>
            <person name="Francis C."/>
            <person name="Mosier A."/>
            <person name="Ferriera S."/>
            <person name="Johnson J."/>
            <person name="Kim M."/>
            <person name="Montgomery R."/>
            <person name="Kravitz S."/>
            <person name="Beeson K."/>
            <person name="Sutton G."/>
            <person name="Rogers Y.-H."/>
            <person name="Friedman R."/>
            <person name="Frazier M."/>
            <person name="Venter J.C."/>
        </authorList>
    </citation>
    <scope>NUCLEOTIDE SEQUENCE</scope>
    <source>
        <strain evidence="2">BG20</strain>
    </source>
</reference>
<dbReference type="InterPro" id="IPR009720">
    <property type="entry name" value="IMP_biosynth_PurP_C"/>
</dbReference>
<dbReference type="EMBL" id="AHJG01000337">
    <property type="protein sequence ID" value="EPA04259.1"/>
    <property type="molecule type" value="Genomic_DNA"/>
</dbReference>
<dbReference type="OrthoDB" id="84677at2157"/>
<organism evidence="2 4">
    <name type="scientific">Candidatus Nitrosarchaeum limnium BG20</name>
    <dbReference type="NCBI Taxonomy" id="859192"/>
    <lineage>
        <taxon>Archaea</taxon>
        <taxon>Nitrososphaerota</taxon>
        <taxon>Nitrososphaeria</taxon>
        <taxon>Nitrosopumilales</taxon>
        <taxon>Nitrosopumilaceae</taxon>
        <taxon>Nitrosarchaeum</taxon>
    </lineage>
</organism>
<evidence type="ECO:0000313" key="2">
    <source>
        <dbReference type="EMBL" id="EPA04259.1"/>
    </source>
</evidence>
<dbReference type="Pfam" id="PF06973">
    <property type="entry name" value="DUF1297"/>
    <property type="match status" value="1"/>
</dbReference>
<sequence length="39" mass="4509">ATTSPYTKYQYGKTFGIGRRIAMEIKQAQEEDRLDEIVT</sequence>
<name>S2EP21_9ARCH</name>
<dbReference type="Gene3D" id="3.30.470.20">
    <property type="entry name" value="ATP-grasp fold, B domain"/>
    <property type="match status" value="1"/>
</dbReference>
<feature type="domain" description="IMP biosynthesis enzyme PurP C-terminal" evidence="1">
    <location>
        <begin position="3"/>
        <end position="39"/>
    </location>
</feature>
<evidence type="ECO:0000313" key="4">
    <source>
        <dbReference type="Proteomes" id="UP000014065"/>
    </source>
</evidence>
<evidence type="ECO:0000313" key="3">
    <source>
        <dbReference type="EMBL" id="EPA04659.1"/>
    </source>
</evidence>
<dbReference type="GO" id="GO:0016879">
    <property type="term" value="F:ligase activity, forming carbon-nitrogen bonds"/>
    <property type="evidence" value="ECO:0007669"/>
    <property type="project" value="InterPro"/>
</dbReference>
<protein>
    <recommendedName>
        <fullName evidence="1">IMP biosynthesis enzyme PurP C-terminal domain-containing protein</fullName>
    </recommendedName>
</protein>
<reference evidence="2 4" key="1">
    <citation type="journal article" date="2012" name="J. Bacteriol.">
        <title>Genome Sequence of "Candidatus Nitrosoarchaeum limnia" BG20, a Low-Salinity Ammonia-Oxidizing Archaeon from the San Francisco Bay Estuary.</title>
        <authorList>
            <person name="Mosier A.C."/>
            <person name="Allen E.E."/>
            <person name="Kim M."/>
            <person name="Ferriera S."/>
            <person name="Francis C.A."/>
        </authorList>
    </citation>
    <scope>NUCLEOTIDE SEQUENCE [LARGE SCALE GENOMIC DNA]</scope>
    <source>
        <strain evidence="2 4">BG20</strain>
    </source>
</reference>
<feature type="non-terminal residue" evidence="2">
    <location>
        <position position="1"/>
    </location>
</feature>
<keyword evidence="4" id="KW-1185">Reference proteome</keyword>
<proteinExistence type="predicted"/>
<dbReference type="GO" id="GO:0000287">
    <property type="term" value="F:magnesium ion binding"/>
    <property type="evidence" value="ECO:0007669"/>
    <property type="project" value="InterPro"/>
</dbReference>
<dbReference type="AlphaFoldDB" id="S2EP21"/>
<dbReference type="EMBL" id="AHJG01000278">
    <property type="protein sequence ID" value="EPA04659.1"/>
    <property type="molecule type" value="Genomic_DNA"/>
</dbReference>
<dbReference type="SUPFAM" id="SSF56059">
    <property type="entry name" value="Glutathione synthetase ATP-binding domain-like"/>
    <property type="match status" value="1"/>
</dbReference>
<comment type="caution">
    <text evidence="2">The sequence shown here is derived from an EMBL/GenBank/DDBJ whole genome shotgun (WGS) entry which is preliminary data.</text>
</comment>
<accession>S2EP21</accession>
<evidence type="ECO:0000259" key="1">
    <source>
        <dbReference type="Pfam" id="PF06973"/>
    </source>
</evidence>
<gene>
    <name evidence="3" type="ORF">BG20_I2562</name>
    <name evidence="2" type="ORF">BG20_I2565</name>
</gene>
<dbReference type="GO" id="GO:0005524">
    <property type="term" value="F:ATP binding"/>
    <property type="evidence" value="ECO:0007669"/>
    <property type="project" value="InterPro"/>
</dbReference>
<dbReference type="Proteomes" id="UP000014065">
    <property type="component" value="Unassembled WGS sequence"/>
</dbReference>
<dbReference type="GO" id="GO:0006188">
    <property type="term" value="P:IMP biosynthetic process"/>
    <property type="evidence" value="ECO:0007669"/>
    <property type="project" value="InterPro"/>
</dbReference>
<dbReference type="RefSeq" id="WP_010194636.1">
    <property type="nucleotide sequence ID" value="NZ_AHJG01000278.1"/>
</dbReference>